<name>A0A8H8DLA1_9FUNG</name>
<accession>A0A8H8DLA1</accession>
<feature type="region of interest" description="Disordered" evidence="1">
    <location>
        <begin position="1"/>
        <end position="31"/>
    </location>
</feature>
<protein>
    <submittedName>
        <fullName evidence="2">Uncharacterized protein</fullName>
    </submittedName>
</protein>
<reference evidence="2 3" key="1">
    <citation type="journal article" name="Sci. Rep.">
        <title>Genome-scale phylogenetic analyses confirm Olpidium as the closest living zoosporic fungus to the non-flagellated, terrestrial fungi.</title>
        <authorList>
            <person name="Chang Y."/>
            <person name="Rochon D."/>
            <person name="Sekimoto S."/>
            <person name="Wang Y."/>
            <person name="Chovatia M."/>
            <person name="Sandor L."/>
            <person name="Salamov A."/>
            <person name="Grigoriev I.V."/>
            <person name="Stajich J.E."/>
            <person name="Spatafora J.W."/>
        </authorList>
    </citation>
    <scope>NUCLEOTIDE SEQUENCE [LARGE SCALE GENOMIC DNA]</scope>
    <source>
        <strain evidence="2">S191</strain>
    </source>
</reference>
<comment type="caution">
    <text evidence="2">The sequence shown here is derived from an EMBL/GenBank/DDBJ whole genome shotgun (WGS) entry which is preliminary data.</text>
</comment>
<feature type="compositionally biased region" description="Basic residues" evidence="1">
    <location>
        <begin position="1"/>
        <end position="11"/>
    </location>
</feature>
<evidence type="ECO:0000313" key="3">
    <source>
        <dbReference type="Proteomes" id="UP000673691"/>
    </source>
</evidence>
<evidence type="ECO:0000313" key="2">
    <source>
        <dbReference type="EMBL" id="KAG5462729.1"/>
    </source>
</evidence>
<dbReference type="EMBL" id="JAEFCI010001702">
    <property type="protein sequence ID" value="KAG5462729.1"/>
    <property type="molecule type" value="Genomic_DNA"/>
</dbReference>
<proteinExistence type="predicted"/>
<dbReference type="AlphaFoldDB" id="A0A8H8DLA1"/>
<feature type="non-terminal residue" evidence="2">
    <location>
        <position position="31"/>
    </location>
</feature>
<gene>
    <name evidence="2" type="ORF">BJ554DRAFT_3830</name>
</gene>
<sequence>MQNKSRPRGPKTRPCGTKSRRRGPKTHPCGA</sequence>
<keyword evidence="3" id="KW-1185">Reference proteome</keyword>
<dbReference type="Proteomes" id="UP000673691">
    <property type="component" value="Unassembled WGS sequence"/>
</dbReference>
<organism evidence="2 3">
    <name type="scientific">Olpidium bornovanus</name>
    <dbReference type="NCBI Taxonomy" id="278681"/>
    <lineage>
        <taxon>Eukaryota</taxon>
        <taxon>Fungi</taxon>
        <taxon>Fungi incertae sedis</taxon>
        <taxon>Olpidiomycota</taxon>
        <taxon>Olpidiomycotina</taxon>
        <taxon>Olpidiomycetes</taxon>
        <taxon>Olpidiales</taxon>
        <taxon>Olpidiaceae</taxon>
        <taxon>Olpidium</taxon>
    </lineage>
</organism>
<evidence type="ECO:0000256" key="1">
    <source>
        <dbReference type="SAM" id="MobiDB-lite"/>
    </source>
</evidence>